<dbReference type="Gene3D" id="3.30.70.260">
    <property type="match status" value="1"/>
</dbReference>
<organism evidence="8 9">
    <name type="scientific">Streptomyces violascens</name>
    <dbReference type="NCBI Taxonomy" id="67381"/>
    <lineage>
        <taxon>Bacteria</taxon>
        <taxon>Bacillati</taxon>
        <taxon>Actinomycetota</taxon>
        <taxon>Actinomycetes</taxon>
        <taxon>Kitasatosporales</taxon>
        <taxon>Streptomycetaceae</taxon>
        <taxon>Streptomyces</taxon>
    </lineage>
</organism>
<dbReference type="RefSeq" id="WP_189962202.1">
    <property type="nucleotide sequence ID" value="NZ_BMUA01000004.1"/>
</dbReference>
<comment type="function">
    <text evidence="3">In eubacteria ppGpp (guanosine 3'-diphosphate 5'-diphosphate) is a mediator of the stringent response that coordinates a variety of cellular activities in response to changes in nutritional abundance.</text>
</comment>
<dbReference type="Gene3D" id="3.30.460.10">
    <property type="entry name" value="Beta Polymerase, domain 2"/>
    <property type="match status" value="1"/>
</dbReference>
<dbReference type="InterPro" id="IPR043519">
    <property type="entry name" value="NT_sf"/>
</dbReference>
<dbReference type="PANTHER" id="PTHR21262:SF31">
    <property type="entry name" value="GTP PYROPHOSPHOKINASE"/>
    <property type="match status" value="1"/>
</dbReference>
<accession>A0ABQ3QI08</accession>
<dbReference type="CDD" id="cd05399">
    <property type="entry name" value="NT_Rel-Spo_like"/>
    <property type="match status" value="1"/>
</dbReference>
<dbReference type="InterPro" id="IPR012675">
    <property type="entry name" value="Beta-grasp_dom_sf"/>
</dbReference>
<evidence type="ECO:0000256" key="3">
    <source>
        <dbReference type="RuleBase" id="RU003847"/>
    </source>
</evidence>
<comment type="caution">
    <text evidence="8">The sequence shown here is derived from an EMBL/GenBank/DDBJ whole genome shotgun (WGS) entry which is preliminary data.</text>
</comment>
<dbReference type="Gene3D" id="1.10.3210.10">
    <property type="entry name" value="Hypothetical protein af1432"/>
    <property type="match status" value="1"/>
</dbReference>
<dbReference type="PROSITE" id="PS51831">
    <property type="entry name" value="HD"/>
    <property type="match status" value="1"/>
</dbReference>
<dbReference type="InterPro" id="IPR007685">
    <property type="entry name" value="RelA_SpoT"/>
</dbReference>
<dbReference type="PANTHER" id="PTHR21262">
    <property type="entry name" value="GUANOSINE-3',5'-BIS DIPHOSPHATE 3'-PYROPHOSPHOHYDROLASE"/>
    <property type="match status" value="1"/>
</dbReference>
<name>A0ABQ3QI08_9ACTN</name>
<feature type="compositionally biased region" description="Pro residues" evidence="4">
    <location>
        <begin position="26"/>
        <end position="38"/>
    </location>
</feature>
<dbReference type="Gene3D" id="3.10.20.30">
    <property type="match status" value="1"/>
</dbReference>
<dbReference type="CDD" id="cd04876">
    <property type="entry name" value="ACT_RelA-SpoT"/>
    <property type="match status" value="1"/>
</dbReference>
<feature type="region of interest" description="Disordered" evidence="4">
    <location>
        <begin position="661"/>
        <end position="683"/>
    </location>
</feature>
<comment type="catalytic activity">
    <reaction evidence="2">
        <text>GTP + ATP = guanosine 3'-diphosphate 5'-triphosphate + AMP</text>
        <dbReference type="Rhea" id="RHEA:22088"/>
        <dbReference type="ChEBI" id="CHEBI:30616"/>
        <dbReference type="ChEBI" id="CHEBI:37565"/>
        <dbReference type="ChEBI" id="CHEBI:142410"/>
        <dbReference type="ChEBI" id="CHEBI:456215"/>
        <dbReference type="EC" id="2.7.6.5"/>
    </reaction>
</comment>
<dbReference type="CDD" id="cd01668">
    <property type="entry name" value="TGS_RSH"/>
    <property type="match status" value="1"/>
</dbReference>
<dbReference type="Pfam" id="PF13328">
    <property type="entry name" value="HD_4"/>
    <property type="match status" value="1"/>
</dbReference>
<dbReference type="InterPro" id="IPR045600">
    <property type="entry name" value="RelA/SpoT_AH_RIS"/>
</dbReference>
<evidence type="ECO:0000313" key="8">
    <source>
        <dbReference type="EMBL" id="GHI36879.1"/>
    </source>
</evidence>
<dbReference type="InterPro" id="IPR003607">
    <property type="entry name" value="HD/PDEase_dom"/>
</dbReference>
<evidence type="ECO:0000259" key="7">
    <source>
        <dbReference type="PROSITE" id="PS51880"/>
    </source>
</evidence>
<dbReference type="SMART" id="SM00954">
    <property type="entry name" value="RelA_SpoT"/>
    <property type="match status" value="1"/>
</dbReference>
<dbReference type="InterPro" id="IPR012676">
    <property type="entry name" value="TGS-like"/>
</dbReference>
<feature type="domain" description="ACT" evidence="5">
    <location>
        <begin position="757"/>
        <end position="831"/>
    </location>
</feature>
<evidence type="ECO:0000256" key="1">
    <source>
        <dbReference type="ARBA" id="ARBA00004976"/>
    </source>
</evidence>
<comment type="pathway">
    <text evidence="1">Purine metabolism; ppGpp biosynthesis; ppGpp from GTP: step 1/2.</text>
</comment>
<dbReference type="Pfam" id="PF19296">
    <property type="entry name" value="RelA_AH_RIS"/>
    <property type="match status" value="1"/>
</dbReference>
<reference evidence="8" key="1">
    <citation type="submission" date="2024-05" db="EMBL/GenBank/DDBJ databases">
        <title>Whole genome shotgun sequence of Streptomyces violascens NBRC 12920.</title>
        <authorList>
            <person name="Komaki H."/>
            <person name="Tamura T."/>
        </authorList>
    </citation>
    <scope>NUCLEOTIDE SEQUENCE</scope>
    <source>
        <strain evidence="8">NBRC 12920</strain>
    </source>
</reference>
<protein>
    <submittedName>
        <fullName evidence="8">GTP pyrophosphokinase</fullName>
    </submittedName>
</protein>
<dbReference type="InterPro" id="IPR004811">
    <property type="entry name" value="RelA/Spo_fam"/>
</dbReference>
<comment type="similarity">
    <text evidence="3">Belongs to the relA/spoT family.</text>
</comment>
<dbReference type="SUPFAM" id="SSF109604">
    <property type="entry name" value="HD-domain/PDEase-like"/>
    <property type="match status" value="1"/>
</dbReference>
<dbReference type="SMART" id="SM00471">
    <property type="entry name" value="HDc"/>
    <property type="match status" value="1"/>
</dbReference>
<gene>
    <name evidence="8" type="primary">relA</name>
    <name evidence="8" type="ORF">Sviol_12870</name>
</gene>
<feature type="domain" description="HD" evidence="6">
    <location>
        <begin position="141"/>
        <end position="238"/>
    </location>
</feature>
<feature type="compositionally biased region" description="Low complexity" evidence="4">
    <location>
        <begin position="10"/>
        <end position="25"/>
    </location>
</feature>
<feature type="compositionally biased region" description="Low complexity" evidence="4">
    <location>
        <begin position="58"/>
        <end position="69"/>
    </location>
</feature>
<dbReference type="PROSITE" id="PS51671">
    <property type="entry name" value="ACT"/>
    <property type="match status" value="1"/>
</dbReference>
<dbReference type="SUPFAM" id="SSF81301">
    <property type="entry name" value="Nucleotidyltransferase"/>
    <property type="match status" value="1"/>
</dbReference>
<dbReference type="NCBIfam" id="TIGR00691">
    <property type="entry name" value="spoT_relA"/>
    <property type="match status" value="1"/>
</dbReference>
<dbReference type="Pfam" id="PF02824">
    <property type="entry name" value="TGS"/>
    <property type="match status" value="1"/>
</dbReference>
<dbReference type="Pfam" id="PF04607">
    <property type="entry name" value="RelA_SpoT"/>
    <property type="match status" value="1"/>
</dbReference>
<sequence>MPDEAQPLSAAQPDQEQAAQPAAAPATPPEPAAKPKPAAPEGAPAKAPAKTPAPAPVAKPVVPAGSVSRSGGGSSNRVRARLARLGVQRSSAYNPVLEPLLRIVRSNDPKIETATLRQVERAYQVAERWHRGQKRKSGDPYITHPLAVTTILAELGMDPATLMAGLLHDTVEDTEYGLDTLRRDFGDQVALLVDGVTKLDRVQFGDAAQAETVRKMVVAMAKDPRVLVIKLADRLHNMRTMRYLKREKQEKKARETLEIYAPLAHRLGMNTIKWELEDLAFAILYPKMYDEIVRLVAERAPKRDEYLAIVTDEVQSDLRAARIKATVTGRPKHYYSVYQKMIVRGRDFAEIYDLVGIRVLVDTVRDCYAALGTVHARWNPVPGRFKDYIAMPKFNMYQSLHTTVIGPNGKPVELQIRTFDMHRRAEYGIAAHWKYKQEAVAGASKVRTDVPRKTGKDDHLNDMAWLRQLLDWQKETEDPSEFLESLRFDLSRNEVFVFTPKGDVIALPAGSTPVDFSYAVHTEVGHRTIGARVNGRLVPLESTLDNGDLVEVFTSKAAGAGPSRDWLGFVKSPRARNKIRAWFSKERRDEAIEQGKDAIARAMRKQNLPIQRILTGDSLVTLAHEMRYPDISSLYAAIGEGHVAAQGVVQKLVQALGGEEAANEDIAESAPPSRGRSKRRKNADPGVVVKGVDDVWVKLARCCTPVPGDPIIGFVTRGSGVSVHRADCVNVDSLSQQPERILEVEWAPTQSSVFLVAIQVEALDRSRLLSDVTRVLSDQHVNILSAAVQTSRDRVATSRFTFEMGDPKHLGHVLKAVRGVEGVYDVYRVTSARRP</sequence>
<dbReference type="InterPro" id="IPR006674">
    <property type="entry name" value="HD_domain"/>
</dbReference>
<evidence type="ECO:0000259" key="5">
    <source>
        <dbReference type="PROSITE" id="PS51671"/>
    </source>
</evidence>
<dbReference type="PROSITE" id="PS51880">
    <property type="entry name" value="TGS"/>
    <property type="match status" value="1"/>
</dbReference>
<dbReference type="InterPro" id="IPR004095">
    <property type="entry name" value="TGS"/>
</dbReference>
<evidence type="ECO:0000313" key="9">
    <source>
        <dbReference type="Proteomes" id="UP001050808"/>
    </source>
</evidence>
<feature type="region of interest" description="Disordered" evidence="4">
    <location>
        <begin position="1"/>
        <end position="76"/>
    </location>
</feature>
<feature type="compositionally biased region" description="Low complexity" evidence="4">
    <location>
        <begin position="39"/>
        <end position="50"/>
    </location>
</feature>
<keyword evidence="9" id="KW-1185">Reference proteome</keyword>
<proteinExistence type="inferred from homology"/>
<dbReference type="SUPFAM" id="SSF81271">
    <property type="entry name" value="TGS-like"/>
    <property type="match status" value="1"/>
</dbReference>
<feature type="domain" description="TGS" evidence="7">
    <location>
        <begin position="493"/>
        <end position="554"/>
    </location>
</feature>
<evidence type="ECO:0000256" key="4">
    <source>
        <dbReference type="SAM" id="MobiDB-lite"/>
    </source>
</evidence>
<dbReference type="Proteomes" id="UP001050808">
    <property type="component" value="Unassembled WGS sequence"/>
</dbReference>
<evidence type="ECO:0000256" key="2">
    <source>
        <dbReference type="ARBA" id="ARBA00048244"/>
    </source>
</evidence>
<dbReference type="Pfam" id="PF13291">
    <property type="entry name" value="ACT_4"/>
    <property type="match status" value="1"/>
</dbReference>
<dbReference type="EMBL" id="BNDY01000002">
    <property type="protein sequence ID" value="GHI36879.1"/>
    <property type="molecule type" value="Genomic_DNA"/>
</dbReference>
<evidence type="ECO:0000259" key="6">
    <source>
        <dbReference type="PROSITE" id="PS51831"/>
    </source>
</evidence>
<dbReference type="SUPFAM" id="SSF55021">
    <property type="entry name" value="ACT-like"/>
    <property type="match status" value="1"/>
</dbReference>
<dbReference type="InterPro" id="IPR045865">
    <property type="entry name" value="ACT-like_dom_sf"/>
</dbReference>
<dbReference type="InterPro" id="IPR033655">
    <property type="entry name" value="TGS_RelA/SpoT"/>
</dbReference>
<dbReference type="CDD" id="cd00077">
    <property type="entry name" value="HDc"/>
    <property type="match status" value="1"/>
</dbReference>
<dbReference type="InterPro" id="IPR002912">
    <property type="entry name" value="ACT_dom"/>
</dbReference>